<evidence type="ECO:0000256" key="1">
    <source>
        <dbReference type="ARBA" id="ARBA00008239"/>
    </source>
</evidence>
<comment type="similarity">
    <text evidence="1">Belongs to the heat shock protein 90 family.</text>
</comment>
<keyword evidence="3" id="KW-0472">Membrane</keyword>
<keyword evidence="2" id="KW-0143">Chaperone</keyword>
<dbReference type="InterPro" id="IPR001404">
    <property type="entry name" value="Hsp90_fam"/>
</dbReference>
<accession>A0ABQ7NM70</accession>
<dbReference type="PANTHER" id="PTHR11528">
    <property type="entry name" value="HEAT SHOCK PROTEIN 90 FAMILY MEMBER"/>
    <property type="match status" value="1"/>
</dbReference>
<comment type="caution">
    <text evidence="4">The sequence shown here is derived from an EMBL/GenBank/DDBJ whole genome shotgun (WGS) entry which is preliminary data.</text>
</comment>
<evidence type="ECO:0000313" key="5">
    <source>
        <dbReference type="Proteomes" id="UP000823674"/>
    </source>
</evidence>
<reference evidence="4 5" key="1">
    <citation type="submission" date="2021-03" db="EMBL/GenBank/DDBJ databases">
        <authorList>
            <person name="King G.J."/>
            <person name="Bancroft I."/>
            <person name="Baten A."/>
            <person name="Bloomfield J."/>
            <person name="Borpatragohain P."/>
            <person name="He Z."/>
            <person name="Irish N."/>
            <person name="Irwin J."/>
            <person name="Liu K."/>
            <person name="Mauleon R.P."/>
            <person name="Moore J."/>
            <person name="Morris R."/>
            <person name="Ostergaard L."/>
            <person name="Wang B."/>
            <person name="Wells R."/>
        </authorList>
    </citation>
    <scope>NUCLEOTIDE SEQUENCE [LARGE SCALE GENOMIC DNA]</scope>
    <source>
        <strain evidence="4">R-o-18</strain>
        <tissue evidence="4">Leaf</tissue>
    </source>
</reference>
<protein>
    <submittedName>
        <fullName evidence="4">Uncharacterized protein</fullName>
    </submittedName>
</protein>
<dbReference type="EMBL" id="JADBGQ010000002">
    <property type="protein sequence ID" value="KAG5411963.1"/>
    <property type="molecule type" value="Genomic_DNA"/>
</dbReference>
<sequence length="214" mass="24256">MKLQSQMAKHCRLAVINGHGDFRYSNCQIPADNKDASGENNLIGQILVWGFYIIYLLKNGLLCLRPKKKKVTVSTKSPKSGKQYVWEGEADSRNYTIKEGTDSQLIIPRGTSQCKYLWLSEKNFQRVSMHWHASSHFPTEPEVEFRSIFYVPPVSPIGQDDVVCIMKKCLVEKASECGVHVRDVPNDEECGVSVHEDKYMMNSLLVSLRTLSGL</sequence>
<proteinExistence type="inferred from homology"/>
<evidence type="ECO:0000256" key="3">
    <source>
        <dbReference type="SAM" id="Phobius"/>
    </source>
</evidence>
<organism evidence="4 5">
    <name type="scientific">Brassica rapa subsp. trilocularis</name>
    <dbReference type="NCBI Taxonomy" id="1813537"/>
    <lineage>
        <taxon>Eukaryota</taxon>
        <taxon>Viridiplantae</taxon>
        <taxon>Streptophyta</taxon>
        <taxon>Embryophyta</taxon>
        <taxon>Tracheophyta</taxon>
        <taxon>Spermatophyta</taxon>
        <taxon>Magnoliopsida</taxon>
        <taxon>eudicotyledons</taxon>
        <taxon>Gunneridae</taxon>
        <taxon>Pentapetalae</taxon>
        <taxon>rosids</taxon>
        <taxon>malvids</taxon>
        <taxon>Brassicales</taxon>
        <taxon>Brassicaceae</taxon>
        <taxon>Brassiceae</taxon>
        <taxon>Brassica</taxon>
    </lineage>
</organism>
<evidence type="ECO:0000256" key="2">
    <source>
        <dbReference type="ARBA" id="ARBA00023186"/>
    </source>
</evidence>
<feature type="transmembrane region" description="Helical" evidence="3">
    <location>
        <begin position="42"/>
        <end position="64"/>
    </location>
</feature>
<name>A0ABQ7NM70_BRACM</name>
<gene>
    <name evidence="4" type="primary">A02g511980.1_BraROA</name>
    <name evidence="4" type="ORF">IGI04_008282</name>
</gene>
<dbReference type="Proteomes" id="UP000823674">
    <property type="component" value="Chromosome A02"/>
</dbReference>
<keyword evidence="3" id="KW-1133">Transmembrane helix</keyword>
<keyword evidence="3" id="KW-0812">Transmembrane</keyword>
<evidence type="ECO:0000313" key="4">
    <source>
        <dbReference type="EMBL" id="KAG5411963.1"/>
    </source>
</evidence>
<keyword evidence="5" id="KW-1185">Reference proteome</keyword>